<gene>
    <name evidence="2" type="ORF">BRAFLDRAFT_66608</name>
</gene>
<sequence length="122" mass="13600">MKRLQRQSRVELTVPTLGESMRSKSAEHQPPPQASPHLRHICVQNMKSFSVDACSARVKASQAGLSAIPGSRDSPGSISSSMFPRRRLGTWSAAPVSKPPPYPRRRFSVNDEAYKRHGRYQT</sequence>
<dbReference type="AlphaFoldDB" id="C3YUA9"/>
<protein>
    <submittedName>
        <fullName evidence="2">Uncharacterized protein</fullName>
    </submittedName>
</protein>
<feature type="region of interest" description="Disordered" evidence="1">
    <location>
        <begin position="1"/>
        <end position="37"/>
    </location>
</feature>
<evidence type="ECO:0000313" key="2">
    <source>
        <dbReference type="EMBL" id="EEN56386.1"/>
    </source>
</evidence>
<organism>
    <name type="scientific">Branchiostoma floridae</name>
    <name type="common">Florida lancelet</name>
    <name type="synonym">Amphioxus</name>
    <dbReference type="NCBI Taxonomy" id="7739"/>
    <lineage>
        <taxon>Eukaryota</taxon>
        <taxon>Metazoa</taxon>
        <taxon>Chordata</taxon>
        <taxon>Cephalochordata</taxon>
        <taxon>Leptocardii</taxon>
        <taxon>Amphioxiformes</taxon>
        <taxon>Branchiostomatidae</taxon>
        <taxon>Branchiostoma</taxon>
    </lineage>
</organism>
<proteinExistence type="predicted"/>
<evidence type="ECO:0000256" key="1">
    <source>
        <dbReference type="SAM" id="MobiDB-lite"/>
    </source>
</evidence>
<reference evidence="2" key="1">
    <citation type="journal article" date="2008" name="Nature">
        <title>The amphioxus genome and the evolution of the chordate karyotype.</title>
        <authorList>
            <consortium name="US DOE Joint Genome Institute (JGI-PGF)"/>
            <person name="Putnam N.H."/>
            <person name="Butts T."/>
            <person name="Ferrier D.E.K."/>
            <person name="Furlong R.F."/>
            <person name="Hellsten U."/>
            <person name="Kawashima T."/>
            <person name="Robinson-Rechavi M."/>
            <person name="Shoguchi E."/>
            <person name="Terry A."/>
            <person name="Yu J.-K."/>
            <person name="Benito-Gutierrez E.L."/>
            <person name="Dubchak I."/>
            <person name="Garcia-Fernandez J."/>
            <person name="Gibson-Brown J.J."/>
            <person name="Grigoriev I.V."/>
            <person name="Horton A.C."/>
            <person name="de Jong P.J."/>
            <person name="Jurka J."/>
            <person name="Kapitonov V.V."/>
            <person name="Kohara Y."/>
            <person name="Kuroki Y."/>
            <person name="Lindquist E."/>
            <person name="Lucas S."/>
            <person name="Osoegawa K."/>
            <person name="Pennacchio L.A."/>
            <person name="Salamov A.A."/>
            <person name="Satou Y."/>
            <person name="Sauka-Spengler T."/>
            <person name="Schmutz J."/>
            <person name="Shin-I T."/>
            <person name="Toyoda A."/>
            <person name="Bronner-Fraser M."/>
            <person name="Fujiyama A."/>
            <person name="Holland L.Z."/>
            <person name="Holland P.W.H."/>
            <person name="Satoh N."/>
            <person name="Rokhsar D.S."/>
        </authorList>
    </citation>
    <scope>NUCLEOTIDE SEQUENCE [LARGE SCALE GENOMIC DNA]</scope>
    <source>
        <strain evidence="2">S238N-H82</strain>
        <tissue evidence="2">Testes</tissue>
    </source>
</reference>
<name>C3YUA9_BRAFL</name>
<accession>C3YUA9</accession>
<feature type="region of interest" description="Disordered" evidence="1">
    <location>
        <begin position="61"/>
        <end position="122"/>
    </location>
</feature>
<feature type="compositionally biased region" description="Low complexity" evidence="1">
    <location>
        <begin position="68"/>
        <end position="81"/>
    </location>
</feature>
<dbReference type="InParanoid" id="C3YUA9"/>
<dbReference type="EMBL" id="GG666552">
    <property type="protein sequence ID" value="EEN56386.1"/>
    <property type="molecule type" value="Genomic_DNA"/>
</dbReference>